<proteinExistence type="predicted"/>
<dbReference type="GO" id="GO:0005874">
    <property type="term" value="C:microtubule"/>
    <property type="evidence" value="ECO:0007669"/>
    <property type="project" value="InterPro"/>
</dbReference>
<comment type="caution">
    <text evidence="1">The sequence shown here is derived from an EMBL/GenBank/DDBJ whole genome shotgun (WGS) entry which is preliminary data.</text>
</comment>
<protein>
    <submittedName>
        <fullName evidence="1">Uncharacterized protein</fullName>
    </submittedName>
</protein>
<name>A0A0K9P742_ZOSMR</name>
<dbReference type="PANTHER" id="PTHR14326">
    <property type="entry name" value="TARGETING PROTEIN FOR XKLP2"/>
    <property type="match status" value="1"/>
</dbReference>
<dbReference type="GO" id="GO:0005819">
    <property type="term" value="C:spindle"/>
    <property type="evidence" value="ECO:0007669"/>
    <property type="project" value="InterPro"/>
</dbReference>
<dbReference type="Proteomes" id="UP000036987">
    <property type="component" value="Unassembled WGS sequence"/>
</dbReference>
<organism evidence="1 2">
    <name type="scientific">Zostera marina</name>
    <name type="common">Eelgrass</name>
    <dbReference type="NCBI Taxonomy" id="29655"/>
    <lineage>
        <taxon>Eukaryota</taxon>
        <taxon>Viridiplantae</taxon>
        <taxon>Streptophyta</taxon>
        <taxon>Embryophyta</taxon>
        <taxon>Tracheophyta</taxon>
        <taxon>Spermatophyta</taxon>
        <taxon>Magnoliopsida</taxon>
        <taxon>Liliopsida</taxon>
        <taxon>Zosteraceae</taxon>
        <taxon>Zostera</taxon>
    </lineage>
</organism>
<dbReference type="GO" id="GO:0060236">
    <property type="term" value="P:regulation of mitotic spindle organization"/>
    <property type="evidence" value="ECO:0007669"/>
    <property type="project" value="InterPro"/>
</dbReference>
<sequence length="282" mass="32032">MVCTETSSMLGKIEGNSGGFLVDEDYEYLAPKFFDFTNKETRDDFRKAELWFENDNAYDPTPFLIKITGSRFYKTDCDLENLGTNEDINIMRSYAKKVKNAFPEAVDSDDEMDLESCPVQPQCHYDVLAFKRVPGILGNKVSTPKPPLSRYRTDKGEIAHAISSGNHILKQNNTKRYYSSSMHRKHLTPYISSSKNGRATPDISQENQPIKKQKIDDGGIQPIHNGNTRVLYHKLKSNMTPLSTGKNHKVMEKKLSLESLLLNIKIFLYVEHQKSKVLDGSG</sequence>
<keyword evidence="2" id="KW-1185">Reference proteome</keyword>
<dbReference type="PANTHER" id="PTHR14326:SF44">
    <property type="entry name" value="TARGETING PROTEIN FOR XKLP2"/>
    <property type="match status" value="1"/>
</dbReference>
<dbReference type="AlphaFoldDB" id="A0A0K9P742"/>
<reference evidence="2" key="1">
    <citation type="journal article" date="2016" name="Nature">
        <title>The genome of the seagrass Zostera marina reveals angiosperm adaptation to the sea.</title>
        <authorList>
            <person name="Olsen J.L."/>
            <person name="Rouze P."/>
            <person name="Verhelst B."/>
            <person name="Lin Y.-C."/>
            <person name="Bayer T."/>
            <person name="Collen J."/>
            <person name="Dattolo E."/>
            <person name="De Paoli E."/>
            <person name="Dittami S."/>
            <person name="Maumus F."/>
            <person name="Michel G."/>
            <person name="Kersting A."/>
            <person name="Lauritano C."/>
            <person name="Lohaus R."/>
            <person name="Toepel M."/>
            <person name="Tonon T."/>
            <person name="Vanneste K."/>
            <person name="Amirebrahimi M."/>
            <person name="Brakel J."/>
            <person name="Bostroem C."/>
            <person name="Chovatia M."/>
            <person name="Grimwood J."/>
            <person name="Jenkins J.W."/>
            <person name="Jueterbock A."/>
            <person name="Mraz A."/>
            <person name="Stam W.T."/>
            <person name="Tice H."/>
            <person name="Bornberg-Bauer E."/>
            <person name="Green P.J."/>
            <person name="Pearson G.A."/>
            <person name="Procaccini G."/>
            <person name="Duarte C.M."/>
            <person name="Schmutz J."/>
            <person name="Reusch T.B.H."/>
            <person name="Van de Peer Y."/>
        </authorList>
    </citation>
    <scope>NUCLEOTIDE SEQUENCE [LARGE SCALE GENOMIC DNA]</scope>
    <source>
        <strain evidence="2">cv. Finnish</strain>
    </source>
</reference>
<gene>
    <name evidence="1" type="ORF">ZOSMA_38G01210</name>
</gene>
<dbReference type="EMBL" id="LFYR01001193">
    <property type="protein sequence ID" value="KMZ64010.1"/>
    <property type="molecule type" value="Genomic_DNA"/>
</dbReference>
<dbReference type="STRING" id="29655.A0A0K9P742"/>
<dbReference type="InterPro" id="IPR009675">
    <property type="entry name" value="TPX2_fam"/>
</dbReference>
<accession>A0A0K9P742</accession>
<dbReference type="OrthoDB" id="1740414at2759"/>
<evidence type="ECO:0000313" key="2">
    <source>
        <dbReference type="Proteomes" id="UP000036987"/>
    </source>
</evidence>
<evidence type="ECO:0000313" key="1">
    <source>
        <dbReference type="EMBL" id="KMZ64010.1"/>
    </source>
</evidence>